<sequence length="174" mass="19590">KHYGVVQADFSVYTPAPAKPRAVNSHISIDQYRQLLLDSKPRHTSSSYTKPFEMNRFNPIFPQRPSTSTHSYFVDLEPVAMRTLGTCRARYSSCKTSSACLVGVLCRDSEGPCCRPHFSYLMDEPSSTCPTPDILTPQCNKRLGVSWCEKDRDCHTPIAKRKCCPTACNYNICV</sequence>
<gene>
    <name evidence="1" type="ORF">PMAYCL1PPCAC_27124</name>
</gene>
<protein>
    <recommendedName>
        <fullName evidence="3">WAP domain-containing protein</fullName>
    </recommendedName>
</protein>
<evidence type="ECO:0008006" key="3">
    <source>
        <dbReference type="Google" id="ProtNLM"/>
    </source>
</evidence>
<feature type="non-terminal residue" evidence="1">
    <location>
        <position position="1"/>
    </location>
</feature>
<evidence type="ECO:0000313" key="2">
    <source>
        <dbReference type="Proteomes" id="UP001328107"/>
    </source>
</evidence>
<dbReference type="PANTHER" id="PTHR36938:SF1">
    <property type="entry name" value="WAP DOMAIN-CONTAINING PROTEIN"/>
    <property type="match status" value="1"/>
</dbReference>
<dbReference type="Proteomes" id="UP001328107">
    <property type="component" value="Unassembled WGS sequence"/>
</dbReference>
<name>A0AAN5D5S5_9BILA</name>
<dbReference type="PANTHER" id="PTHR36938">
    <property type="entry name" value="PROTEIN CBG26935"/>
    <property type="match status" value="1"/>
</dbReference>
<proteinExistence type="predicted"/>
<organism evidence="1 2">
    <name type="scientific">Pristionchus mayeri</name>
    <dbReference type="NCBI Taxonomy" id="1317129"/>
    <lineage>
        <taxon>Eukaryota</taxon>
        <taxon>Metazoa</taxon>
        <taxon>Ecdysozoa</taxon>
        <taxon>Nematoda</taxon>
        <taxon>Chromadorea</taxon>
        <taxon>Rhabditida</taxon>
        <taxon>Rhabditina</taxon>
        <taxon>Diplogasteromorpha</taxon>
        <taxon>Diplogasteroidea</taxon>
        <taxon>Neodiplogasteridae</taxon>
        <taxon>Pristionchus</taxon>
    </lineage>
</organism>
<dbReference type="EMBL" id="BTRK01000006">
    <property type="protein sequence ID" value="GMR56929.1"/>
    <property type="molecule type" value="Genomic_DNA"/>
</dbReference>
<comment type="caution">
    <text evidence="1">The sequence shown here is derived from an EMBL/GenBank/DDBJ whole genome shotgun (WGS) entry which is preliminary data.</text>
</comment>
<reference evidence="2" key="1">
    <citation type="submission" date="2022-10" db="EMBL/GenBank/DDBJ databases">
        <title>Genome assembly of Pristionchus species.</title>
        <authorList>
            <person name="Yoshida K."/>
            <person name="Sommer R.J."/>
        </authorList>
    </citation>
    <scope>NUCLEOTIDE SEQUENCE [LARGE SCALE GENOMIC DNA]</scope>
    <source>
        <strain evidence="2">RS5460</strain>
    </source>
</reference>
<evidence type="ECO:0000313" key="1">
    <source>
        <dbReference type="EMBL" id="GMR56929.1"/>
    </source>
</evidence>
<accession>A0AAN5D5S5</accession>
<keyword evidence="2" id="KW-1185">Reference proteome</keyword>
<dbReference type="AlphaFoldDB" id="A0AAN5D5S5"/>